<dbReference type="Proteomes" id="UP000244948">
    <property type="component" value="Unassembled WGS sequence"/>
</dbReference>
<sequence>MTFSFYDKNGRAYAYSDDGVHIYTYVGKPIGYIHDESIYSISGKHIGYFNKGSLLDANGNTLLFTEKSSSGPLKPIRQLKPIKGIKQIMPIKGIRQIRPIKPITSLGWSSQTPESIFE</sequence>
<dbReference type="InterPro" id="IPR048911">
    <property type="entry name" value="Bflower"/>
</dbReference>
<protein>
    <recommendedName>
        <fullName evidence="1">4-fold beta flower domain-containing protein</fullName>
    </recommendedName>
</protein>
<dbReference type="Pfam" id="PF21784">
    <property type="entry name" value="Bflower"/>
    <property type="match status" value="1"/>
</dbReference>
<proteinExistence type="predicted"/>
<dbReference type="RefSeq" id="WP_109235683.1">
    <property type="nucleotide sequence ID" value="NZ_BMXZ01000001.1"/>
</dbReference>
<dbReference type="EMBL" id="QEWR01000002">
    <property type="protein sequence ID" value="PWD84513.1"/>
    <property type="molecule type" value="Genomic_DNA"/>
</dbReference>
<keyword evidence="3" id="KW-1185">Reference proteome</keyword>
<evidence type="ECO:0000313" key="2">
    <source>
        <dbReference type="EMBL" id="PWD84513.1"/>
    </source>
</evidence>
<comment type="caution">
    <text evidence="2">The sequence shown here is derived from an EMBL/GenBank/DDBJ whole genome shotgun (WGS) entry which is preliminary data.</text>
</comment>
<name>A0A2U2AMR7_9GAMM</name>
<organism evidence="2 3">
    <name type="scientific">Ignatzschineria indica</name>
    <dbReference type="NCBI Taxonomy" id="472583"/>
    <lineage>
        <taxon>Bacteria</taxon>
        <taxon>Pseudomonadati</taxon>
        <taxon>Pseudomonadota</taxon>
        <taxon>Gammaproteobacteria</taxon>
        <taxon>Cardiobacteriales</taxon>
        <taxon>Ignatzschineriaceae</taxon>
        <taxon>Ignatzschineria</taxon>
    </lineage>
</organism>
<evidence type="ECO:0000259" key="1">
    <source>
        <dbReference type="Pfam" id="PF21784"/>
    </source>
</evidence>
<feature type="domain" description="4-fold beta flower" evidence="1">
    <location>
        <begin position="5"/>
        <end position="113"/>
    </location>
</feature>
<gene>
    <name evidence="2" type="ORF">DC082_02955</name>
</gene>
<reference evidence="2 3" key="1">
    <citation type="journal article" date="2018" name="Genome Announc.">
        <title>Ignatzschineria cameli sp. nov., isolated from necrotic foot tissue of dromedaries (Camelus dromedarius) and associated maggots (Wohlfahrtia species) in Dubai.</title>
        <authorList>
            <person name="Tsang C.C."/>
            <person name="Tang J.Y."/>
            <person name="Fong J.Y."/>
            <person name="Kinne J."/>
            <person name="Lee H.H."/>
            <person name="Joseph M."/>
            <person name="Jose S."/>
            <person name="Schuster R.K."/>
            <person name="Tang Y."/>
            <person name="Sivakumar S."/>
            <person name="Chen J.H."/>
            <person name="Teng J.L."/>
            <person name="Lau S.K."/>
            <person name="Wernery U."/>
            <person name="Woo P.C."/>
        </authorList>
    </citation>
    <scope>NUCLEOTIDE SEQUENCE [LARGE SCALE GENOMIC DNA]</scope>
    <source>
        <strain evidence="2 3">KCTC 22643</strain>
    </source>
</reference>
<evidence type="ECO:0000313" key="3">
    <source>
        <dbReference type="Proteomes" id="UP000244948"/>
    </source>
</evidence>
<dbReference type="AlphaFoldDB" id="A0A2U2AMR7"/>
<accession>A0A2U2AMR7</accession>